<keyword evidence="1" id="KW-0812">Transmembrane</keyword>
<keyword evidence="3" id="KW-1185">Reference proteome</keyword>
<evidence type="ECO:0000313" key="2">
    <source>
        <dbReference type="EMBL" id="KAK7533304.1"/>
    </source>
</evidence>
<reference evidence="2 3" key="1">
    <citation type="submission" date="2024-04" db="EMBL/GenBank/DDBJ databases">
        <title>Phyllosticta paracitricarpa is synonymous to the EU quarantine fungus P. citricarpa based on phylogenomic analyses.</title>
        <authorList>
            <consortium name="Lawrence Berkeley National Laboratory"/>
            <person name="Van ingen-buijs V.A."/>
            <person name="Van westerhoven A.C."/>
            <person name="Haridas S."/>
            <person name="Skiadas P."/>
            <person name="Martin F."/>
            <person name="Groenewald J.Z."/>
            <person name="Crous P.W."/>
            <person name="Seidl M.F."/>
        </authorList>
    </citation>
    <scope>NUCLEOTIDE SEQUENCE [LARGE SCALE GENOMIC DNA]</scope>
    <source>
        <strain evidence="2 3">CPC 17464</strain>
    </source>
</reference>
<sequence length="205" mass="23063">MMMCCGRSMLFALHSHPMPRLYLSACLPACMPNLHFLRGGKMEAMFHCRLSSVLHLSPVVSSGGDARWVKNNHKPPFWQSVSRPSLPPSHTVRSSLAVLQLPFLLLMLILILALSRRPSHLRLLCLLCLLCLLSYLVCPTPPHPTPRPHATGAPFYILRVISYIPSLREWMDARRTTICCDAAIFLASHVSRLMVSDRGIDRQTD</sequence>
<keyword evidence="1" id="KW-0472">Membrane</keyword>
<organism evidence="2 3">
    <name type="scientific">Phyllosticta citribraziliensis</name>
    <dbReference type="NCBI Taxonomy" id="989973"/>
    <lineage>
        <taxon>Eukaryota</taxon>
        <taxon>Fungi</taxon>
        <taxon>Dikarya</taxon>
        <taxon>Ascomycota</taxon>
        <taxon>Pezizomycotina</taxon>
        <taxon>Dothideomycetes</taxon>
        <taxon>Dothideomycetes incertae sedis</taxon>
        <taxon>Botryosphaeriales</taxon>
        <taxon>Phyllostictaceae</taxon>
        <taxon>Phyllosticta</taxon>
    </lineage>
</organism>
<accession>A0ABR1LDI5</accession>
<proteinExistence type="predicted"/>
<dbReference type="RefSeq" id="XP_066652697.1">
    <property type="nucleotide sequence ID" value="XM_066804185.1"/>
</dbReference>
<evidence type="ECO:0000256" key="1">
    <source>
        <dbReference type="SAM" id="Phobius"/>
    </source>
</evidence>
<comment type="caution">
    <text evidence="2">The sequence shown here is derived from an EMBL/GenBank/DDBJ whole genome shotgun (WGS) entry which is preliminary data.</text>
</comment>
<feature type="transmembrane region" description="Helical" evidence="1">
    <location>
        <begin position="94"/>
        <end position="114"/>
    </location>
</feature>
<evidence type="ECO:0000313" key="3">
    <source>
        <dbReference type="Proteomes" id="UP001360953"/>
    </source>
</evidence>
<dbReference type="EMBL" id="JBBPEH010000010">
    <property type="protein sequence ID" value="KAK7533304.1"/>
    <property type="molecule type" value="Genomic_DNA"/>
</dbReference>
<keyword evidence="1" id="KW-1133">Transmembrane helix</keyword>
<dbReference type="GeneID" id="92037091"/>
<protein>
    <submittedName>
        <fullName evidence="2">Uncharacterized protein</fullName>
    </submittedName>
</protein>
<feature type="transmembrane region" description="Helical" evidence="1">
    <location>
        <begin position="121"/>
        <end position="137"/>
    </location>
</feature>
<dbReference type="Proteomes" id="UP001360953">
    <property type="component" value="Unassembled WGS sequence"/>
</dbReference>
<name>A0ABR1LDI5_9PEZI</name>
<gene>
    <name evidence="2" type="ORF">J3D65DRAFT_78310</name>
</gene>